<comment type="similarity">
    <text evidence="1">Belongs to the glycosyltransferase 2 family. WaaE/KdtX subfamily.</text>
</comment>
<name>A0A7X5TSB8_9GAMM</name>
<evidence type="ECO:0000313" key="3">
    <source>
        <dbReference type="EMBL" id="NID17553.1"/>
    </source>
</evidence>
<comment type="caution">
    <text evidence="3">The sequence shown here is derived from an EMBL/GenBank/DDBJ whole genome shotgun (WGS) entry which is preliminary data.</text>
</comment>
<dbReference type="Pfam" id="PF00535">
    <property type="entry name" value="Glycos_transf_2"/>
    <property type="match status" value="1"/>
</dbReference>
<accession>A0A7X5TSB8</accession>
<dbReference type="InterPro" id="IPR029044">
    <property type="entry name" value="Nucleotide-diphossugar_trans"/>
</dbReference>
<dbReference type="GO" id="GO:0016740">
    <property type="term" value="F:transferase activity"/>
    <property type="evidence" value="ECO:0007669"/>
    <property type="project" value="UniProtKB-KW"/>
</dbReference>
<dbReference type="Proteomes" id="UP000518878">
    <property type="component" value="Unassembled WGS sequence"/>
</dbReference>
<dbReference type="Gene3D" id="3.90.550.10">
    <property type="entry name" value="Spore Coat Polysaccharide Biosynthesis Protein SpsA, Chain A"/>
    <property type="match status" value="1"/>
</dbReference>
<evidence type="ECO:0000259" key="2">
    <source>
        <dbReference type="Pfam" id="PF00535"/>
    </source>
</evidence>
<evidence type="ECO:0000313" key="4">
    <source>
        <dbReference type="Proteomes" id="UP000518878"/>
    </source>
</evidence>
<dbReference type="InterPro" id="IPR001173">
    <property type="entry name" value="Glyco_trans_2-like"/>
</dbReference>
<organism evidence="3 4">
    <name type="scientific">Luteibacter yeojuensis</name>
    <dbReference type="NCBI Taxonomy" id="345309"/>
    <lineage>
        <taxon>Bacteria</taxon>
        <taxon>Pseudomonadati</taxon>
        <taxon>Pseudomonadota</taxon>
        <taxon>Gammaproteobacteria</taxon>
        <taxon>Lysobacterales</taxon>
        <taxon>Rhodanobacteraceae</taxon>
        <taxon>Luteibacter</taxon>
    </lineage>
</organism>
<dbReference type="EMBL" id="JAAQTL010000004">
    <property type="protein sequence ID" value="NID17553.1"/>
    <property type="molecule type" value="Genomic_DNA"/>
</dbReference>
<protein>
    <submittedName>
        <fullName evidence="3">Glycosyltransferase family 2 protein</fullName>
    </submittedName>
</protein>
<feature type="domain" description="Glycosyltransferase 2-like" evidence="2">
    <location>
        <begin position="7"/>
        <end position="143"/>
    </location>
</feature>
<dbReference type="RefSeq" id="WP_166701368.1">
    <property type="nucleotide sequence ID" value="NZ_JAAQTL010000004.1"/>
</dbReference>
<dbReference type="PANTHER" id="PTHR43630:SF2">
    <property type="entry name" value="GLYCOSYLTRANSFERASE"/>
    <property type="match status" value="1"/>
</dbReference>
<proteinExistence type="inferred from homology"/>
<gene>
    <name evidence="3" type="ORF">HBF32_18925</name>
</gene>
<keyword evidence="4" id="KW-1185">Reference proteome</keyword>
<evidence type="ECO:0000256" key="1">
    <source>
        <dbReference type="ARBA" id="ARBA00038494"/>
    </source>
</evidence>
<dbReference type="PANTHER" id="PTHR43630">
    <property type="entry name" value="POLY-BETA-1,6-N-ACETYL-D-GLUCOSAMINE SYNTHASE"/>
    <property type="match status" value="1"/>
</dbReference>
<keyword evidence="3" id="KW-0808">Transferase</keyword>
<dbReference type="SUPFAM" id="SSF53448">
    <property type="entry name" value="Nucleotide-diphospho-sugar transferases"/>
    <property type="match status" value="1"/>
</dbReference>
<dbReference type="CDD" id="cd02511">
    <property type="entry name" value="Beta4Glucosyltransferase"/>
    <property type="match status" value="1"/>
</dbReference>
<sequence length="264" mass="30494">MAREPLSVVVTTFDNAETIGTCLGSVAFADDIVVLDSGSTDATRDIAARLGARVEVRPFAGYSAQKQAAIDLARYRWVLLLDSDEALTPSAAERIRVALESPEAAGYVLLRREWVFWRWQPERARLNHYVRLFDRTRARMSGHEVHESIVVDGPVRRLDAVIDHYGERDIEGRVDKANRYSSLQVRDRHTRVPRFLRARMVFYPTIAFARYYFWRGHWRGGWAGFVAARVHAFYAFLKYAKLYELRRSSDEGRRRPFEGEHGKD</sequence>
<reference evidence="3 4" key="1">
    <citation type="journal article" date="2006" name="Int. J. Syst. Evol. Microbiol.">
        <title>Dyella yeojuensis sp. nov., isolated from greenhouse soil in Korea.</title>
        <authorList>
            <person name="Kim B.Y."/>
            <person name="Weon H.Y."/>
            <person name="Lee K.H."/>
            <person name="Seok S.J."/>
            <person name="Kwon S.W."/>
            <person name="Go S.J."/>
            <person name="Stackebrandt E."/>
        </authorList>
    </citation>
    <scope>NUCLEOTIDE SEQUENCE [LARGE SCALE GENOMIC DNA]</scope>
    <source>
        <strain evidence="3 4">DSM 17673</strain>
    </source>
</reference>
<dbReference type="AlphaFoldDB" id="A0A7X5TSB8"/>